<dbReference type="Pfam" id="PF00126">
    <property type="entry name" value="HTH_1"/>
    <property type="match status" value="1"/>
</dbReference>
<evidence type="ECO:0000256" key="1">
    <source>
        <dbReference type="ARBA" id="ARBA00023015"/>
    </source>
</evidence>
<keyword evidence="6" id="KW-1185">Reference proteome</keyword>
<reference evidence="6" key="1">
    <citation type="journal article" date="2019" name="Int. J. Syst. Evol. Microbiol.">
        <title>The Global Catalogue of Microorganisms (GCM) 10K type strain sequencing project: providing services to taxonomists for standard genome sequencing and annotation.</title>
        <authorList>
            <consortium name="The Broad Institute Genomics Platform"/>
            <consortium name="The Broad Institute Genome Sequencing Center for Infectious Disease"/>
            <person name="Wu L."/>
            <person name="Ma J."/>
        </authorList>
    </citation>
    <scope>NUCLEOTIDE SEQUENCE [LARGE SCALE GENOMIC DNA]</scope>
    <source>
        <strain evidence="6">LMG 24813</strain>
    </source>
</reference>
<evidence type="ECO:0000259" key="4">
    <source>
        <dbReference type="PROSITE" id="PS50931"/>
    </source>
</evidence>
<dbReference type="RefSeq" id="WP_217965778.1">
    <property type="nucleotide sequence ID" value="NZ_JAHTBN010000008.1"/>
</dbReference>
<keyword evidence="2" id="KW-0238">DNA-binding</keyword>
<comment type="caution">
    <text evidence="5">The sequence shown here is derived from an EMBL/GenBank/DDBJ whole genome shotgun (WGS) entry which is preliminary data.</text>
</comment>
<evidence type="ECO:0000313" key="6">
    <source>
        <dbReference type="Proteomes" id="UP001595848"/>
    </source>
</evidence>
<accession>A0ABV8P0D8</accession>
<gene>
    <name evidence="5" type="ORF">ACFOY1_15045</name>
</gene>
<evidence type="ECO:0000256" key="2">
    <source>
        <dbReference type="ARBA" id="ARBA00023125"/>
    </source>
</evidence>
<dbReference type="Proteomes" id="UP001595848">
    <property type="component" value="Unassembled WGS sequence"/>
</dbReference>
<proteinExistence type="predicted"/>
<feature type="domain" description="HTH lysR-type" evidence="4">
    <location>
        <begin position="6"/>
        <end position="63"/>
    </location>
</feature>
<dbReference type="InterPro" id="IPR050950">
    <property type="entry name" value="HTH-type_LysR_regulators"/>
</dbReference>
<organism evidence="5 6">
    <name type="scientific">Candidimonas humi</name>
    <dbReference type="NCBI Taxonomy" id="683355"/>
    <lineage>
        <taxon>Bacteria</taxon>
        <taxon>Pseudomonadati</taxon>
        <taxon>Pseudomonadota</taxon>
        <taxon>Betaproteobacteria</taxon>
        <taxon>Burkholderiales</taxon>
        <taxon>Alcaligenaceae</taxon>
        <taxon>Candidimonas</taxon>
    </lineage>
</organism>
<dbReference type="InterPro" id="IPR005119">
    <property type="entry name" value="LysR_subst-bd"/>
</dbReference>
<dbReference type="EMBL" id="JBHSBV010000005">
    <property type="protein sequence ID" value="MFC4202274.1"/>
    <property type="molecule type" value="Genomic_DNA"/>
</dbReference>
<dbReference type="PANTHER" id="PTHR30419:SF30">
    <property type="entry name" value="LYSR FAMILY TRANSCRIPTIONAL REGULATOR"/>
    <property type="match status" value="1"/>
</dbReference>
<evidence type="ECO:0000313" key="5">
    <source>
        <dbReference type="EMBL" id="MFC4202274.1"/>
    </source>
</evidence>
<keyword evidence="3" id="KW-0804">Transcription</keyword>
<keyword evidence="1" id="KW-0805">Transcription regulation</keyword>
<dbReference type="Pfam" id="PF03466">
    <property type="entry name" value="LysR_substrate"/>
    <property type="match status" value="1"/>
</dbReference>
<dbReference type="PROSITE" id="PS50931">
    <property type="entry name" value="HTH_LYSR"/>
    <property type="match status" value="1"/>
</dbReference>
<dbReference type="InterPro" id="IPR000847">
    <property type="entry name" value="LysR_HTH_N"/>
</dbReference>
<name>A0ABV8P0D8_9BURK</name>
<dbReference type="PANTHER" id="PTHR30419">
    <property type="entry name" value="HTH-TYPE TRANSCRIPTIONAL REGULATOR YBHD"/>
    <property type="match status" value="1"/>
</dbReference>
<protein>
    <submittedName>
        <fullName evidence="5">LysR family transcriptional regulator</fullName>
    </submittedName>
</protein>
<evidence type="ECO:0000256" key="3">
    <source>
        <dbReference type="ARBA" id="ARBA00023163"/>
    </source>
</evidence>
<sequence length="306" mass="33285">MSLTRFTLRQIEAFACVAELHSFGGAAQRLALTPQAVSQLVAELENVLGFRLFDRSTRRVLLSSAGRDFLPSAETLLRHVHGAESAADDVRNQAAGVVRVGASMVLASAALPAAIRAYQAERPKVVIRIRDLPVETLVDAVANGDVDLAVGPDRAVTDGVHREALFDSLWVCWCARTHPLARKRMLLWQDLRNLPLVAAGRDHEHSVAQMRVGTPEHERVTPIDIVDNISTALGIAAQGLAATLAPAYVGVMARAYGLVIKRVHDPEVLRRVCLYRSKARALSPATNGFADFLAPWISAWSSKIQK</sequence>